<feature type="compositionally biased region" description="Basic and acidic residues" evidence="8">
    <location>
        <begin position="979"/>
        <end position="988"/>
    </location>
</feature>
<feature type="compositionally biased region" description="Polar residues" evidence="8">
    <location>
        <begin position="187"/>
        <end position="199"/>
    </location>
</feature>
<feature type="compositionally biased region" description="Basic and acidic residues" evidence="8">
    <location>
        <begin position="123"/>
        <end position="141"/>
    </location>
</feature>
<dbReference type="FunFam" id="3.30.70.2460:FF:000001">
    <property type="entry name" value="DNA repair protein Rad4 family"/>
    <property type="match status" value="2"/>
</dbReference>
<dbReference type="InterPro" id="IPR018326">
    <property type="entry name" value="Rad4_beta-hairpin_dom1"/>
</dbReference>
<feature type="compositionally biased region" description="Basic and acidic residues" evidence="8">
    <location>
        <begin position="459"/>
        <end position="470"/>
    </location>
</feature>
<dbReference type="GO" id="GO:0006298">
    <property type="term" value="P:mismatch repair"/>
    <property type="evidence" value="ECO:0007669"/>
    <property type="project" value="TreeGrafter"/>
</dbReference>
<evidence type="ECO:0008006" key="14">
    <source>
        <dbReference type="Google" id="ProtNLM"/>
    </source>
</evidence>
<feature type="region of interest" description="Disordered" evidence="8">
    <location>
        <begin position="1337"/>
        <end position="1477"/>
    </location>
</feature>
<dbReference type="GO" id="GO:0005737">
    <property type="term" value="C:cytoplasm"/>
    <property type="evidence" value="ECO:0007669"/>
    <property type="project" value="TreeGrafter"/>
</dbReference>
<proteinExistence type="inferred from homology"/>
<comment type="caution">
    <text evidence="12">The sequence shown here is derived from an EMBL/GenBank/DDBJ whole genome shotgun (WGS) entry which is preliminary data.</text>
</comment>
<keyword evidence="6" id="KW-0234">DNA repair</keyword>
<evidence type="ECO:0000256" key="7">
    <source>
        <dbReference type="ARBA" id="ARBA00023242"/>
    </source>
</evidence>
<dbReference type="EMBL" id="JAFNEN010000897">
    <property type="protein sequence ID" value="KAG8176299.1"/>
    <property type="molecule type" value="Genomic_DNA"/>
</dbReference>
<evidence type="ECO:0000259" key="10">
    <source>
        <dbReference type="SMART" id="SM01031"/>
    </source>
</evidence>
<keyword evidence="13" id="KW-1185">Reference proteome</keyword>
<organism evidence="12 13">
    <name type="scientific">Oedothorax gibbosus</name>
    <dbReference type="NCBI Taxonomy" id="931172"/>
    <lineage>
        <taxon>Eukaryota</taxon>
        <taxon>Metazoa</taxon>
        <taxon>Ecdysozoa</taxon>
        <taxon>Arthropoda</taxon>
        <taxon>Chelicerata</taxon>
        <taxon>Arachnida</taxon>
        <taxon>Araneae</taxon>
        <taxon>Araneomorphae</taxon>
        <taxon>Entelegynae</taxon>
        <taxon>Araneoidea</taxon>
        <taxon>Linyphiidae</taxon>
        <taxon>Erigoninae</taxon>
        <taxon>Oedothorax</taxon>
    </lineage>
</organism>
<feature type="compositionally biased region" description="Acidic residues" evidence="8">
    <location>
        <begin position="520"/>
        <end position="537"/>
    </location>
</feature>
<feature type="compositionally biased region" description="Polar residues" evidence="8">
    <location>
        <begin position="1047"/>
        <end position="1060"/>
    </location>
</feature>
<dbReference type="InterPro" id="IPR042488">
    <property type="entry name" value="Rad4_BHD3_sf"/>
</dbReference>
<dbReference type="Pfam" id="PF10403">
    <property type="entry name" value="BHD_1"/>
    <property type="match status" value="2"/>
</dbReference>
<feature type="compositionally biased region" description="Acidic residues" evidence="8">
    <location>
        <begin position="1142"/>
        <end position="1158"/>
    </location>
</feature>
<dbReference type="SMART" id="SM01031">
    <property type="entry name" value="BHD_2"/>
    <property type="match status" value="2"/>
</dbReference>
<evidence type="ECO:0000256" key="3">
    <source>
        <dbReference type="ARBA" id="ARBA00022553"/>
    </source>
</evidence>
<keyword evidence="7" id="KW-0539">Nucleus</keyword>
<dbReference type="GO" id="GO:0003697">
    <property type="term" value="F:single-stranded DNA binding"/>
    <property type="evidence" value="ECO:0007669"/>
    <property type="project" value="TreeGrafter"/>
</dbReference>
<dbReference type="Gene3D" id="3.30.70.2460">
    <property type="entry name" value="Rad4, beta-hairpin domain BHD3"/>
    <property type="match status" value="2"/>
</dbReference>
<feature type="compositionally biased region" description="Basic and acidic residues" evidence="8">
    <location>
        <begin position="39"/>
        <end position="48"/>
    </location>
</feature>
<dbReference type="Pfam" id="PF03835">
    <property type="entry name" value="Rad4"/>
    <property type="match status" value="2"/>
</dbReference>
<feature type="region of interest" description="Disordered" evidence="8">
    <location>
        <begin position="218"/>
        <end position="253"/>
    </location>
</feature>
<dbReference type="PANTHER" id="PTHR12135">
    <property type="entry name" value="DNA REPAIR PROTEIN XP-C / RAD4"/>
    <property type="match status" value="1"/>
</dbReference>
<evidence type="ECO:0000256" key="2">
    <source>
        <dbReference type="ARBA" id="ARBA00009525"/>
    </source>
</evidence>
<dbReference type="InterPro" id="IPR004583">
    <property type="entry name" value="DNA_repair_Rad4"/>
</dbReference>
<feature type="domain" description="Rad4 beta-hairpin" evidence="10">
    <location>
        <begin position="733"/>
        <end position="789"/>
    </location>
</feature>
<name>A0AAV6TWX6_9ARAC</name>
<evidence type="ECO:0000259" key="11">
    <source>
        <dbReference type="SMART" id="SM01032"/>
    </source>
</evidence>
<comment type="similarity">
    <text evidence="2">Belongs to the XPC family.</text>
</comment>
<dbReference type="InterPro" id="IPR018328">
    <property type="entry name" value="Rad4_beta-hairpin_dom3"/>
</dbReference>
<feature type="domain" description="Rad4 beta-hairpin" evidence="9">
    <location>
        <begin position="1591"/>
        <end position="1643"/>
    </location>
</feature>
<feature type="compositionally biased region" description="Basic and acidic residues" evidence="8">
    <location>
        <begin position="68"/>
        <end position="77"/>
    </location>
</feature>
<feature type="region of interest" description="Disordered" evidence="8">
    <location>
        <begin position="427"/>
        <end position="571"/>
    </location>
</feature>
<dbReference type="Gene3D" id="3.90.260.10">
    <property type="entry name" value="Transglutaminase-like"/>
    <property type="match status" value="2"/>
</dbReference>
<dbReference type="InterPro" id="IPR018325">
    <property type="entry name" value="Rad4/PNGase_transGLS-fold"/>
</dbReference>
<dbReference type="GO" id="GO:0003684">
    <property type="term" value="F:damaged DNA binding"/>
    <property type="evidence" value="ECO:0007669"/>
    <property type="project" value="InterPro"/>
</dbReference>
<dbReference type="NCBIfam" id="TIGR00605">
    <property type="entry name" value="rad4"/>
    <property type="match status" value="2"/>
</dbReference>
<dbReference type="Pfam" id="PF10404">
    <property type="entry name" value="BHD_2"/>
    <property type="match status" value="2"/>
</dbReference>
<protein>
    <recommendedName>
        <fullName evidence="14">DNA repair protein complementing XP-C cells homolog</fullName>
    </recommendedName>
</protein>
<feature type="domain" description="Rad4 beta-hairpin" evidence="11">
    <location>
        <begin position="796"/>
        <end position="870"/>
    </location>
</feature>
<dbReference type="GO" id="GO:0000111">
    <property type="term" value="C:nucleotide-excision repair factor 2 complex"/>
    <property type="evidence" value="ECO:0007669"/>
    <property type="project" value="TreeGrafter"/>
</dbReference>
<feature type="region of interest" description="Disordered" evidence="8">
    <location>
        <begin position="952"/>
        <end position="1078"/>
    </location>
</feature>
<dbReference type="InterPro" id="IPR038765">
    <property type="entry name" value="Papain-like_cys_pep_sf"/>
</dbReference>
<comment type="subcellular location">
    <subcellularLocation>
        <location evidence="1">Nucleus</location>
    </subcellularLocation>
</comment>
<feature type="compositionally biased region" description="Basic and acidic residues" evidence="8">
    <location>
        <begin position="490"/>
        <end position="519"/>
    </location>
</feature>
<keyword evidence="3" id="KW-0597">Phosphoprotein</keyword>
<feature type="compositionally biased region" description="Polar residues" evidence="8">
    <location>
        <begin position="957"/>
        <end position="967"/>
    </location>
</feature>
<dbReference type="FunFam" id="2.20.20.110:FF:000001">
    <property type="entry name" value="DNA repair protein complementing XP-C cells"/>
    <property type="match status" value="2"/>
</dbReference>
<keyword evidence="5" id="KW-0238">DNA-binding</keyword>
<dbReference type="GO" id="GO:0006289">
    <property type="term" value="P:nucleotide-excision repair"/>
    <property type="evidence" value="ECO:0007669"/>
    <property type="project" value="InterPro"/>
</dbReference>
<dbReference type="SUPFAM" id="SSF54001">
    <property type="entry name" value="Cysteine proteinases"/>
    <property type="match status" value="2"/>
</dbReference>
<evidence type="ECO:0000313" key="12">
    <source>
        <dbReference type="EMBL" id="KAG8176299.1"/>
    </source>
</evidence>
<evidence type="ECO:0000256" key="1">
    <source>
        <dbReference type="ARBA" id="ARBA00004123"/>
    </source>
</evidence>
<evidence type="ECO:0000256" key="6">
    <source>
        <dbReference type="ARBA" id="ARBA00023204"/>
    </source>
</evidence>
<keyword evidence="4" id="KW-0227">DNA damage</keyword>
<dbReference type="Pfam" id="PF10405">
    <property type="entry name" value="BHD_3"/>
    <property type="match status" value="2"/>
</dbReference>
<dbReference type="InterPro" id="IPR018026">
    <property type="entry name" value="DNA_repair_Rad4-like"/>
</dbReference>
<feature type="compositionally biased region" description="Low complexity" evidence="8">
    <location>
        <begin position="561"/>
        <end position="570"/>
    </location>
</feature>
<feature type="compositionally biased region" description="Basic residues" evidence="8">
    <location>
        <begin position="55"/>
        <end position="67"/>
    </location>
</feature>
<dbReference type="InterPro" id="IPR018327">
    <property type="entry name" value="BHD_2"/>
</dbReference>
<dbReference type="SMART" id="SM01032">
    <property type="entry name" value="BHD_3"/>
    <property type="match status" value="2"/>
</dbReference>
<feature type="compositionally biased region" description="Basic residues" evidence="8">
    <location>
        <begin position="1417"/>
        <end position="1426"/>
    </location>
</feature>
<feature type="compositionally biased region" description="Acidic residues" evidence="8">
    <location>
        <begin position="230"/>
        <end position="246"/>
    </location>
</feature>
<evidence type="ECO:0000256" key="4">
    <source>
        <dbReference type="ARBA" id="ARBA00022763"/>
    </source>
</evidence>
<feature type="region of interest" description="Disordered" evidence="8">
    <location>
        <begin position="1134"/>
        <end position="1163"/>
    </location>
</feature>
<dbReference type="SMART" id="SM01030">
    <property type="entry name" value="BHD_1"/>
    <property type="match status" value="2"/>
</dbReference>
<evidence type="ECO:0000256" key="8">
    <source>
        <dbReference type="SAM" id="MobiDB-lite"/>
    </source>
</evidence>
<feature type="domain" description="Rad4 beta-hairpin" evidence="11">
    <location>
        <begin position="1707"/>
        <end position="1781"/>
    </location>
</feature>
<gene>
    <name evidence="12" type="ORF">JTE90_010018</name>
</gene>
<dbReference type="GO" id="GO:0071942">
    <property type="term" value="C:XPC complex"/>
    <property type="evidence" value="ECO:0007669"/>
    <property type="project" value="TreeGrafter"/>
</dbReference>
<feature type="domain" description="Rad4 beta-hairpin" evidence="9">
    <location>
        <begin position="679"/>
        <end position="731"/>
    </location>
</feature>
<feature type="compositionally biased region" description="Basic residues" evidence="8">
    <location>
        <begin position="142"/>
        <end position="156"/>
    </location>
</feature>
<dbReference type="Gene3D" id="2.20.20.110">
    <property type="entry name" value="Rad4, beta-hairpin domain BHD1"/>
    <property type="match status" value="2"/>
</dbReference>
<feature type="domain" description="Rad4 beta-hairpin" evidence="10">
    <location>
        <begin position="1645"/>
        <end position="1700"/>
    </location>
</feature>
<evidence type="ECO:0000256" key="5">
    <source>
        <dbReference type="ARBA" id="ARBA00023125"/>
    </source>
</evidence>
<feature type="compositionally biased region" description="Basic and acidic residues" evidence="8">
    <location>
        <begin position="91"/>
        <end position="102"/>
    </location>
</feature>
<dbReference type="Proteomes" id="UP000827092">
    <property type="component" value="Unassembled WGS sequence"/>
</dbReference>
<feature type="region of interest" description="Disordered" evidence="8">
    <location>
        <begin position="184"/>
        <end position="206"/>
    </location>
</feature>
<feature type="compositionally biased region" description="Basic residues" evidence="8">
    <location>
        <begin position="1454"/>
        <end position="1468"/>
    </location>
</feature>
<reference evidence="12 13" key="1">
    <citation type="journal article" date="2022" name="Nat. Ecol. Evol.">
        <title>A masculinizing supergene underlies an exaggerated male reproductive morph in a spider.</title>
        <authorList>
            <person name="Hendrickx F."/>
            <person name="De Corte Z."/>
            <person name="Sonet G."/>
            <person name="Van Belleghem S.M."/>
            <person name="Kostlbacher S."/>
            <person name="Vangestel C."/>
        </authorList>
    </citation>
    <scope>NUCLEOTIDE SEQUENCE [LARGE SCALE GENOMIC DNA]</scope>
    <source>
        <strain evidence="12">W744_W776</strain>
    </source>
</reference>
<dbReference type="InterPro" id="IPR036985">
    <property type="entry name" value="Transglutaminase-like_sf"/>
</dbReference>
<sequence>MARRKIKEVEESDQATENSVSKKLAKVVDIKPRRQLKRKITECEHSENASEPNQKKKVNQKSLRKSAKSKDLNDEKVSSVYSEENTSIGNEKIKNYKSRQNEESLQNGEVVQNKKPRRSRTKKPAESKNAGKESENVENKKTVNKQKKTAATKKKALQSETAPKIKKAKVFLHKLDLDQICKDKTEQVSPDSINSSMTPDSPLKIENDTSIMATLKSTSRSLKNSADASSSEEEWEEVEDSNEPDLDDYKPDIPKEGVEITIDCPDLKLRKRKKNQFDWRDWVRLNINRQRKECQLNIHKTHLLCLLGHGFYVNNILNSPMLKGVALSVLPSDIVSRYSGKKVDKIDSSGIENIVKWFRSAYSFGREKDSFLDFADSIVSYFENNHCLNASEYNLMFVMLARTLGFKTRFCISLYALSHKAQNLIKKSRPKNEEKQSQDLADGKTADENVAGPSKVKHEKAQTIKKEPKDKKPKKVKEKGQAPIKARTKNAKDSESNDVKVEKRSRPKRSTEKRYKISDSESEEDKDEEYVLSEEDFQEQKPTRKSLTKAFKPKDNRKVLSSESSPSSPEVFKGEKITCWAEVFSKQDKQWISIECVNNIINEPYRIEESLPQPVTYIIAFDSESHVKDVTRRYCSDYMTSTIKLRPDSDWWEEALLPFSPPDSKLDKEEEKNLESLLINKPLPHTVAGFKNHPLYALKRHLLKFEAIYPPDAKPVGFMRGEPVYPRECVCQLHSRETWLKEARVVRIGEEPYKIVKARPKWDRIAGVMRTDLPLEIFGFWQTEPYEPPIAFDGKVPRNEYGNVELFKPCMLPRGTVHLQLPGLNRIAKKLGIDCSPAVVGFDGHKGSVHAVFDGFIICEEFKDTIIAAWDEEQVNAQKREEEKREKRIYGNWKKLIRGLLIRERIKLKIIMARRKINEVEENDQATENSVSKKLAKVVDIKPRHQLKRKINECENSENTSEPNQRNRVNKKSLRKSAKSKDLDDKEISSVCNKENTSIGNKKIKNNKPRQNEESLKNGKIVQNKKPTRSQSKKPAESKNAGEKNGNVGNKKTVTKQKNPPATKKKASQSETAPKIKKAKVVLHKLDLDQGSTSCKDKTERVSAANSSMIPDSPLKIENDTSIMATLKSTSQSLKNSAEASSSEEEWEEVEDSNEPDLDDYKPIIPKEGVEITIDCPDLKLRKRKKNKFDWRDCVRLNINRQRKECQLNIHKTHLLCLLAHGFYVNNLLNSPMLKGVAISVLPSDLVSRYRGRKVDKIDSSGIKNIVKWFRSAYSFGREKDYFLDFSDSIVSYFENSHCSNASEYNLMFVVLARTLGFKTRFCISLYALSHKAQNLIKKSRPKKEEKQSQDLADGKTVDENVAGPSEVKQEQPQTIKKELKDKKPKKVKESQKPTKAQAKEGKDSGLNDVKAEKRPLPKRSTKKSYKISDSESEEDKNEEYVLSEDDFQEQKPPRKSLTKASKPKKGNQKVLSSESSLSSPEVFKGDKITCWAEVFSKQDNQWIPIECVNNIINEPYRIEESLPQPVTYIVAFDSESHVKDVTRRYCSDYMTSTIKLRPDSDWWEEALLPFSPPDSKLDKEEEKNLESLLINKPLPHTVAGFKNHPLYALKRHLLKFEAIYPPDAKPVGFMRGEPVYPRECVCQLHSRENWLKEARVVRIGEEPYKIVKGPRWDRINRVIKKDVPSEIFGFWQTEPYEPPIAVDGKVPRNEYGNVELFKPCMLPRGTEHLRLPGLNRIAKKLGIDCSPAVVGFDGHKGSIHAVFDGFIICEEFKDTIIAAWNEEQVNAQKREEEKREKRIYGNWKKLIRGLLIRERIKLKYDTK</sequence>
<feature type="compositionally biased region" description="Basic and acidic residues" evidence="8">
    <location>
        <begin position="1343"/>
        <end position="1359"/>
    </location>
</feature>
<feature type="compositionally biased region" description="Polar residues" evidence="8">
    <location>
        <begin position="79"/>
        <end position="89"/>
    </location>
</feature>
<feature type="region of interest" description="Disordered" evidence="8">
    <location>
        <begin position="1"/>
        <end position="165"/>
    </location>
</feature>
<feature type="compositionally biased region" description="Basic and acidic residues" evidence="8">
    <location>
        <begin position="430"/>
        <end position="447"/>
    </location>
</feature>
<feature type="compositionally biased region" description="Polar residues" evidence="8">
    <location>
        <begin position="990"/>
        <end position="1000"/>
    </location>
</feature>
<feature type="compositionally biased region" description="Basic and acidic residues" evidence="8">
    <location>
        <begin position="1376"/>
        <end position="1416"/>
    </location>
</feature>
<feature type="compositionally biased region" description="Acidic residues" evidence="8">
    <location>
        <begin position="1431"/>
        <end position="1448"/>
    </location>
</feature>
<evidence type="ECO:0000259" key="9">
    <source>
        <dbReference type="SMART" id="SM01030"/>
    </source>
</evidence>
<accession>A0AAV6TWX6</accession>
<dbReference type="PANTHER" id="PTHR12135:SF0">
    <property type="entry name" value="DNA REPAIR PROTEIN COMPLEMENTING XP-C CELLS"/>
    <property type="match status" value="1"/>
</dbReference>
<feature type="region of interest" description="Disordered" evidence="8">
    <location>
        <begin position="1091"/>
        <end position="1115"/>
    </location>
</feature>
<evidence type="ECO:0000313" key="13">
    <source>
        <dbReference type="Proteomes" id="UP000827092"/>
    </source>
</evidence>
<feature type="compositionally biased region" description="Basic residues" evidence="8">
    <location>
        <begin position="968"/>
        <end position="978"/>
    </location>
</feature>